<organism evidence="2 3">
    <name type="scientific">Chitiniphilus shinanonensis</name>
    <dbReference type="NCBI Taxonomy" id="553088"/>
    <lineage>
        <taxon>Bacteria</taxon>
        <taxon>Pseudomonadati</taxon>
        <taxon>Pseudomonadota</taxon>
        <taxon>Betaproteobacteria</taxon>
        <taxon>Neisseriales</taxon>
        <taxon>Chitinibacteraceae</taxon>
        <taxon>Chitiniphilus</taxon>
    </lineage>
</organism>
<name>A0ABQ6BWL4_9NEIS</name>
<proteinExistence type="predicted"/>
<feature type="transmembrane region" description="Helical" evidence="1">
    <location>
        <begin position="167"/>
        <end position="187"/>
    </location>
</feature>
<feature type="transmembrane region" description="Helical" evidence="1">
    <location>
        <begin position="199"/>
        <end position="220"/>
    </location>
</feature>
<feature type="transmembrane region" description="Helical" evidence="1">
    <location>
        <begin position="475"/>
        <end position="492"/>
    </location>
</feature>
<feature type="transmembrane region" description="Helical" evidence="1">
    <location>
        <begin position="435"/>
        <end position="455"/>
    </location>
</feature>
<feature type="transmembrane region" description="Helical" evidence="1">
    <location>
        <begin position="368"/>
        <end position="389"/>
    </location>
</feature>
<feature type="transmembrane region" description="Helical" evidence="1">
    <location>
        <begin position="409"/>
        <end position="428"/>
    </location>
</feature>
<keyword evidence="1" id="KW-1133">Transmembrane helix</keyword>
<gene>
    <name evidence="2" type="ORF">GCM10007860_32550</name>
</gene>
<comment type="caution">
    <text evidence="2">The sequence shown here is derived from an EMBL/GenBank/DDBJ whole genome shotgun (WGS) entry which is preliminary data.</text>
</comment>
<feature type="transmembrane region" description="Helical" evidence="1">
    <location>
        <begin position="59"/>
        <end position="75"/>
    </location>
</feature>
<accession>A0ABQ6BWL4</accession>
<dbReference type="EMBL" id="BSOZ01000090">
    <property type="protein sequence ID" value="GLS06089.1"/>
    <property type="molecule type" value="Genomic_DNA"/>
</dbReference>
<keyword evidence="1" id="KW-0472">Membrane</keyword>
<keyword evidence="1" id="KW-0812">Transmembrane</keyword>
<dbReference type="RefSeq" id="WP_018748432.1">
    <property type="nucleotide sequence ID" value="NZ_BAABUF010000003.1"/>
</dbReference>
<reference evidence="3" key="1">
    <citation type="journal article" date="2019" name="Int. J. Syst. Evol. Microbiol.">
        <title>The Global Catalogue of Microorganisms (GCM) 10K type strain sequencing project: providing services to taxonomists for standard genome sequencing and annotation.</title>
        <authorList>
            <consortium name="The Broad Institute Genomics Platform"/>
            <consortium name="The Broad Institute Genome Sequencing Center for Infectious Disease"/>
            <person name="Wu L."/>
            <person name="Ma J."/>
        </authorList>
    </citation>
    <scope>NUCLEOTIDE SEQUENCE [LARGE SCALE GENOMIC DNA]</scope>
    <source>
        <strain evidence="3">NBRC 104970</strain>
    </source>
</reference>
<dbReference type="InterPro" id="IPR018746">
    <property type="entry name" value="DUF2298"/>
</dbReference>
<feature type="transmembrane region" description="Helical" evidence="1">
    <location>
        <begin position="87"/>
        <end position="105"/>
    </location>
</feature>
<keyword evidence="3" id="KW-1185">Reference proteome</keyword>
<evidence type="ECO:0008006" key="4">
    <source>
        <dbReference type="Google" id="ProtNLM"/>
    </source>
</evidence>
<evidence type="ECO:0000313" key="2">
    <source>
        <dbReference type="EMBL" id="GLS06089.1"/>
    </source>
</evidence>
<dbReference type="Pfam" id="PF10060">
    <property type="entry name" value="DUF2298"/>
    <property type="match status" value="1"/>
</dbReference>
<protein>
    <recommendedName>
        <fullName evidence="4">Transmembrane protein</fullName>
    </recommendedName>
</protein>
<dbReference type="Proteomes" id="UP001156836">
    <property type="component" value="Unassembled WGS sequence"/>
</dbReference>
<feature type="transmembrane region" description="Helical" evidence="1">
    <location>
        <begin position="331"/>
        <end position="356"/>
    </location>
</feature>
<feature type="transmembrane region" description="Helical" evidence="1">
    <location>
        <begin position="35"/>
        <end position="52"/>
    </location>
</feature>
<evidence type="ECO:0000313" key="3">
    <source>
        <dbReference type="Proteomes" id="UP001156836"/>
    </source>
</evidence>
<sequence length="675" mass="76907">MQMIFLLGSLLLLWLHLAGTTLVLGRWLPYPIARAAGVLLVTLVLCAIEHAFGLGRLSWLWPFTTAGMLFVLYLFRAEARSEAFRNAEKVLVVCFAVAFAWKFMLPNILPNMGERAADLYFMLNYYPGEQLPPLDTWYPPYRFDFYYAFQHYGAALMGRLFGWNPGVAYNIAFALLMGLSLTLMWYFSGRFLAQRWARWLLVITIGLGGTGITPLIHFVVGQPANQPVEWAATEYMWGSARFIGNFETKVNTNFGRALFPKLKPEDKPRPDFEPNDLPMENFGYQFFLGDYHPPLGSFFLLFLGLSLLAWVETPASGSFPVRRRLAQGLFALTVPVMLITNTWIFPLALLMLLTWVCWREWRKEPPDWGAVIGGGLLGALLVYPYLAGLAAQAINTPIKLVPWVDHTPALRYVIFWWPMLALMGLSLVDKRHRPLALCFFVAFTAMLVVSEMVFVDDPSGGKYDRTNTTMKWWGWIYSGGLLVCGALALASAQRWVRAAAAVTLILTSFYAFDVARYWWYVPKTDAGKLDGRAWFMQDKVNRDMVNYLSNAPRGIVLETWQGDAYAYTNQTLIAMFSQQISMQGWTNHVSLWHGAPQQVWNESGMIKTFYRGELPDSANWLQRHRVDYVTWLPVDSAAAPQAWATINQAIGGYYYWKPFSDNPPAGLWIRREMKP</sequence>
<feature type="transmembrane region" description="Helical" evidence="1">
    <location>
        <begin position="499"/>
        <end position="519"/>
    </location>
</feature>
<evidence type="ECO:0000256" key="1">
    <source>
        <dbReference type="SAM" id="Phobius"/>
    </source>
</evidence>